<dbReference type="Gene3D" id="1.20.870.10">
    <property type="entry name" value="Son of sevenless (SoS) protein Chain: S domain 1"/>
    <property type="match status" value="1"/>
</dbReference>
<dbReference type="InterPro" id="IPR036964">
    <property type="entry name" value="RASGEF_cat_dom_sf"/>
</dbReference>
<dbReference type="Pfam" id="PF00618">
    <property type="entry name" value="RasGEF_N"/>
    <property type="match status" value="1"/>
</dbReference>
<organism evidence="5 6">
    <name type="scientific">Gymnopilus dilepis</name>
    <dbReference type="NCBI Taxonomy" id="231916"/>
    <lineage>
        <taxon>Eukaryota</taxon>
        <taxon>Fungi</taxon>
        <taxon>Dikarya</taxon>
        <taxon>Basidiomycota</taxon>
        <taxon>Agaricomycotina</taxon>
        <taxon>Agaricomycetes</taxon>
        <taxon>Agaricomycetidae</taxon>
        <taxon>Agaricales</taxon>
        <taxon>Agaricineae</taxon>
        <taxon>Hymenogastraceae</taxon>
        <taxon>Gymnopilus</taxon>
    </lineage>
</organism>
<evidence type="ECO:0000259" key="4">
    <source>
        <dbReference type="PROSITE" id="PS50212"/>
    </source>
</evidence>
<feature type="region of interest" description="Disordered" evidence="2">
    <location>
        <begin position="1132"/>
        <end position="1156"/>
    </location>
</feature>
<dbReference type="Gene3D" id="1.10.840.10">
    <property type="entry name" value="Ras guanine-nucleotide exchange factors catalytic domain"/>
    <property type="match status" value="1"/>
</dbReference>
<dbReference type="GO" id="GO:0005085">
    <property type="term" value="F:guanyl-nucleotide exchange factor activity"/>
    <property type="evidence" value="ECO:0007669"/>
    <property type="project" value="UniProtKB-KW"/>
</dbReference>
<feature type="compositionally biased region" description="Acidic residues" evidence="2">
    <location>
        <begin position="1262"/>
        <end position="1271"/>
    </location>
</feature>
<protein>
    <recommendedName>
        <fullName evidence="7">Ras GEF</fullName>
    </recommendedName>
</protein>
<dbReference type="GO" id="GO:0007264">
    <property type="term" value="P:small GTPase-mediated signal transduction"/>
    <property type="evidence" value="ECO:0007669"/>
    <property type="project" value="InterPro"/>
</dbReference>
<feature type="region of interest" description="Disordered" evidence="2">
    <location>
        <begin position="501"/>
        <end position="559"/>
    </location>
</feature>
<feature type="region of interest" description="Disordered" evidence="2">
    <location>
        <begin position="699"/>
        <end position="722"/>
    </location>
</feature>
<feature type="region of interest" description="Disordered" evidence="2">
    <location>
        <begin position="165"/>
        <end position="273"/>
    </location>
</feature>
<dbReference type="PANTHER" id="PTHR24216">
    <property type="entry name" value="PAXILLIN-RELATED"/>
    <property type="match status" value="1"/>
</dbReference>
<feature type="region of interest" description="Disordered" evidence="2">
    <location>
        <begin position="413"/>
        <end position="448"/>
    </location>
</feature>
<reference evidence="5 6" key="1">
    <citation type="journal article" date="2018" name="Evol. Lett.">
        <title>Horizontal gene cluster transfer increased hallucinogenic mushroom diversity.</title>
        <authorList>
            <person name="Reynolds H.T."/>
            <person name="Vijayakumar V."/>
            <person name="Gluck-Thaler E."/>
            <person name="Korotkin H.B."/>
            <person name="Matheny P.B."/>
            <person name="Slot J.C."/>
        </authorList>
    </citation>
    <scope>NUCLEOTIDE SEQUENCE [LARGE SCALE GENOMIC DNA]</scope>
    <source>
        <strain evidence="5 6">SRW20</strain>
    </source>
</reference>
<feature type="compositionally biased region" description="Polar residues" evidence="2">
    <location>
        <begin position="380"/>
        <end position="390"/>
    </location>
</feature>
<feature type="compositionally biased region" description="Polar residues" evidence="2">
    <location>
        <begin position="247"/>
        <end position="273"/>
    </location>
</feature>
<evidence type="ECO:0000259" key="3">
    <source>
        <dbReference type="PROSITE" id="PS50009"/>
    </source>
</evidence>
<accession>A0A409WBA6</accession>
<feature type="region of interest" description="Disordered" evidence="2">
    <location>
        <begin position="1082"/>
        <end position="1108"/>
    </location>
</feature>
<dbReference type="SMART" id="SM00147">
    <property type="entry name" value="RasGEF"/>
    <property type="match status" value="1"/>
</dbReference>
<keyword evidence="6" id="KW-1185">Reference proteome</keyword>
<feature type="compositionally biased region" description="Pro residues" evidence="2">
    <location>
        <begin position="969"/>
        <end position="978"/>
    </location>
</feature>
<dbReference type="InterPro" id="IPR000651">
    <property type="entry name" value="Ras-like_Gua-exchang_fac_N"/>
</dbReference>
<feature type="region of interest" description="Disordered" evidence="2">
    <location>
        <begin position="1233"/>
        <end position="1305"/>
    </location>
</feature>
<dbReference type="OrthoDB" id="10254377at2759"/>
<gene>
    <name evidence="5" type="ORF">CVT26_001492</name>
</gene>
<feature type="compositionally biased region" description="Polar residues" evidence="2">
    <location>
        <begin position="178"/>
        <end position="188"/>
    </location>
</feature>
<feature type="compositionally biased region" description="Polar residues" evidence="2">
    <location>
        <begin position="1540"/>
        <end position="1560"/>
    </location>
</feature>
<dbReference type="InterPro" id="IPR023578">
    <property type="entry name" value="Ras_GEF_dom_sf"/>
</dbReference>
<evidence type="ECO:0000256" key="2">
    <source>
        <dbReference type="SAM" id="MobiDB-lite"/>
    </source>
</evidence>
<feature type="region of interest" description="Disordered" evidence="2">
    <location>
        <begin position="935"/>
        <end position="1067"/>
    </location>
</feature>
<sequence length="1689" mass="185212">MTESSPAVTSDFDDTLRPESPQAPSVTQIPVIEAPESSLLAVDQPDGPSLASTLRLPESSGQFLSPIPPANKPQPTFALSDLYDGSGGGLETLGPDIAAADITVAPDGSFIETSSGPAARELKRRYDQLAGVGPSVRSPYAITAFVSQHGKQMYRIGHRDANAAPAASAAEVEERISQSKTSSEASHSPRTKRRSRLSMHFLPPVFAKSTVPPPPVRPPTATSTTSTLVSKKLRKTRSIPDMPSSEPVITTTPTFSATGRGHSQSVTAMDNPRPSVSFNPYPAARPVDAFAELMDWFNPAVSSSSLSSSSLPNQESTGDPSRSRAVIRQPFGPNVSFTGPPNPIEPQLDRLPAPRLLREMQSFESGLTARQEDPREDIPSNDSPVPSDTSDTVHELSRPASAIRLSMLSTSTVADDLVTEEDSTVEAVEQEEERNEEEPTHSSDAVRLSSHYSTDVFNVLQTYRGLPMFEKLVPESQNTTIKLSLAADQSAAPRDDPRFVIWGETCPDPEFEDSSTPRDSLTDLSPSNPSSSSMSISKRRASRASKSRQQEGPAIKPPVAEPTNRVLLAATIERWIAQLTSDLNYDELLNFFLTYRTYVNSVDLCHLLICRFHWALQPPSSKQDETVRRIVRVRTFVAIRYWLLTFFTVDFIPNRELRLLIADWLNTLLHDPILKKHPDAVDIVRRLIKVAKECKRAHIREERPKAGSPSKSPSQPEEPPVDHVLGKSFAQAIRKYKDDESELDLDFLPDEARIEDEASEPLTDPANAHLSAVQSVGSVGILPARPASLPLTSLNILHRTDHAPGPGEDSEVPFVPNTGPVHLATRQSVLSRAFVKTIGRLGRWKRVLHPRSSAVRATSLAACGVGPSAFDIEVNSAKDLLTVSGGVEQYLRLIEPPAPRTISNTSAVSHPLPSALSPVPPLPLVAPSITPAPAPATENIFPSETPASPTSLHPALEPDTTITTGRTSPPLPPLPTPKETPDPIVGASSGSNDVPVAPVVSLDEVGDLSTEQAEAGPSGFSPRSSQDESDLLSPPDRPESFRSSSTDSFGVPLTSDGPVPPTFPGKHNPWGFDVVSIDDLEYSDTSSLPGGGEDPPHPPGLRRPPRRLPFRRDFEFIRRSEVSSMGIVSHESMRDSFASSTHSKDSPSSSGPTPHIHKWQMKTLQQTFESMSDDEANDVEAALRRLEGQINPKTEQEKAEKVDGWVRAMQERMLNGDYDYESSLFSEDDVEGFIDEVDPPSTDETDLESPPELAVPDVIEGNPDDDSEDAEGLPRTPVPLQASHQLPQPPGLKPSPSRAELSKQPAVEDVVPLEILQSRMPPPPPEPQMPLRPSVDTILSSKFVNADIPKAHRSFVLQYSAEQVAEHFAMIDRELFMGIKFEELVTEEWMDCQQINVLDWSLYIKDRARWKAESRFPEKTTALAAVRARFNLMVAFVIAEVVLTPPPERPHLVNKFIRIAWKSYTISNYHTLTAIITALQDEWVMRAMRKPGWGRIGMFESRMFKDLKQFTTPKDDFKFMRRVVDSIVDAKPLESHHSHTPSVISGSDSQNGKGKANSESRPAVPSACIPFIGIYLSQLHRLNRLPALIDPTAPNSVVGIDPVTANFDPPSHPEVFSSLTPLPPSMRLEPLINVHKQRRIADVIKSLVAGQHLASRFQFNVDKKLFQKCLRLRGLEGNYLKRALALHSD</sequence>
<keyword evidence="1" id="KW-0344">Guanine-nucleotide releasing factor</keyword>
<feature type="compositionally biased region" description="Acidic residues" evidence="2">
    <location>
        <begin position="1233"/>
        <end position="1249"/>
    </location>
</feature>
<feature type="compositionally biased region" description="Low complexity" evidence="2">
    <location>
        <begin position="302"/>
        <end position="311"/>
    </location>
</feature>
<dbReference type="PROSITE" id="PS50009">
    <property type="entry name" value="RASGEF_CAT"/>
    <property type="match status" value="1"/>
</dbReference>
<evidence type="ECO:0008006" key="7">
    <source>
        <dbReference type="Google" id="ProtNLM"/>
    </source>
</evidence>
<feature type="domain" description="N-terminal Ras-GEF" evidence="4">
    <location>
        <begin position="563"/>
        <end position="688"/>
    </location>
</feature>
<dbReference type="PROSITE" id="PS50212">
    <property type="entry name" value="RASGEF_NTER"/>
    <property type="match status" value="1"/>
</dbReference>
<feature type="region of interest" description="Disordered" evidence="2">
    <location>
        <begin position="1"/>
        <end position="29"/>
    </location>
</feature>
<dbReference type="EMBL" id="NHYE01005228">
    <property type="protein sequence ID" value="PPQ75783.1"/>
    <property type="molecule type" value="Genomic_DNA"/>
</dbReference>
<feature type="compositionally biased region" description="Basic residues" evidence="2">
    <location>
        <begin position="537"/>
        <end position="546"/>
    </location>
</feature>
<feature type="compositionally biased region" description="Low complexity" evidence="2">
    <location>
        <begin position="219"/>
        <end position="230"/>
    </location>
</feature>
<feature type="compositionally biased region" description="Low complexity" evidence="2">
    <location>
        <begin position="525"/>
        <end position="536"/>
    </location>
</feature>
<comment type="caution">
    <text evidence="5">The sequence shown here is derived from an EMBL/GenBank/DDBJ whole genome shotgun (WGS) entry which is preliminary data.</text>
</comment>
<evidence type="ECO:0000313" key="6">
    <source>
        <dbReference type="Proteomes" id="UP000284706"/>
    </source>
</evidence>
<evidence type="ECO:0000256" key="1">
    <source>
        <dbReference type="PROSITE-ProRule" id="PRU00168"/>
    </source>
</evidence>
<dbReference type="InterPro" id="IPR001895">
    <property type="entry name" value="RASGEF_cat_dom"/>
</dbReference>
<evidence type="ECO:0000313" key="5">
    <source>
        <dbReference type="EMBL" id="PPQ75783.1"/>
    </source>
</evidence>
<feature type="compositionally biased region" description="Polar residues" evidence="2">
    <location>
        <begin position="940"/>
        <end position="951"/>
    </location>
</feature>
<dbReference type="CDD" id="cd06224">
    <property type="entry name" value="REM"/>
    <property type="match status" value="1"/>
</dbReference>
<feature type="region of interest" description="Disordered" evidence="2">
    <location>
        <begin position="302"/>
        <end position="349"/>
    </location>
</feature>
<dbReference type="Pfam" id="PF00617">
    <property type="entry name" value="RasGEF"/>
    <property type="match status" value="1"/>
</dbReference>
<feature type="region of interest" description="Disordered" evidence="2">
    <location>
        <begin position="1534"/>
        <end position="1563"/>
    </location>
</feature>
<dbReference type="Proteomes" id="UP000284706">
    <property type="component" value="Unassembled WGS sequence"/>
</dbReference>
<name>A0A409WBA6_9AGAR</name>
<feature type="compositionally biased region" description="Acidic residues" evidence="2">
    <location>
        <begin position="417"/>
        <end position="436"/>
    </location>
</feature>
<dbReference type="SUPFAM" id="SSF48366">
    <property type="entry name" value="Ras GEF"/>
    <property type="match status" value="1"/>
</dbReference>
<dbReference type="InParanoid" id="A0A409WBA6"/>
<feature type="domain" description="Ras-GEF" evidence="3">
    <location>
        <begin position="1360"/>
        <end position="1689"/>
    </location>
</feature>
<dbReference type="STRING" id="231916.A0A409WBA6"/>
<proteinExistence type="predicted"/>
<feature type="region of interest" description="Disordered" evidence="2">
    <location>
        <begin position="366"/>
        <end position="395"/>
    </location>
</feature>
<dbReference type="PANTHER" id="PTHR24216:SF65">
    <property type="entry name" value="PAXILLIN-LIKE PROTEIN 1"/>
    <property type="match status" value="1"/>
</dbReference>